<dbReference type="NCBIfam" id="NF038220">
    <property type="entry name" value="IcmT_TraK"/>
    <property type="match status" value="1"/>
</dbReference>
<gene>
    <name evidence="2" type="ORF">JI62_02565</name>
</gene>
<comment type="caution">
    <text evidence="2">The sequence shown here is derived from an EMBL/GenBank/DDBJ whole genome shotgun (WGS) entry which is preliminary data.</text>
</comment>
<feature type="transmembrane region" description="Helical" evidence="1">
    <location>
        <begin position="37"/>
        <end position="61"/>
    </location>
</feature>
<reference evidence="2 3" key="1">
    <citation type="submission" date="2014-08" db="EMBL/GenBank/DDBJ databases">
        <title>Draft genome sequence of a novel L-asparaginase producing marine bacterium, Halomonas campaniensis.</title>
        <authorList>
            <person name="Sundarakrishnan B."/>
            <person name="Moushumi Priya A."/>
            <person name="Raman G."/>
            <person name="Sakthivel N."/>
            <person name="Park S."/>
            <person name="Jayachandran S."/>
        </authorList>
    </citation>
    <scope>NUCLEOTIDE SEQUENCE [LARGE SCALE GENOMIC DNA]</scope>
    <source>
        <strain evidence="2 3">SK03</strain>
    </source>
</reference>
<dbReference type="InterPro" id="IPR047756">
    <property type="entry name" value="IcmT-like"/>
</dbReference>
<keyword evidence="1" id="KW-0472">Membrane</keyword>
<dbReference type="RefSeq" id="WP_088698677.1">
    <property type="nucleotide sequence ID" value="NZ_JPUA01000004.1"/>
</dbReference>
<keyword evidence="1" id="KW-0812">Transmembrane</keyword>
<evidence type="ECO:0008006" key="4">
    <source>
        <dbReference type="Google" id="ProtNLM"/>
    </source>
</evidence>
<keyword evidence="3" id="KW-1185">Reference proteome</keyword>
<dbReference type="EMBL" id="JPUA01000004">
    <property type="protein sequence ID" value="OWV31249.1"/>
    <property type="molecule type" value="Genomic_DNA"/>
</dbReference>
<protein>
    <recommendedName>
        <fullName evidence="4">Conjugal transfer protein</fullName>
    </recommendedName>
</protein>
<keyword evidence="1" id="KW-1133">Transmembrane helix</keyword>
<dbReference type="AlphaFoldDB" id="A0A246S4A3"/>
<proteinExistence type="predicted"/>
<evidence type="ECO:0000313" key="2">
    <source>
        <dbReference type="EMBL" id="OWV31249.1"/>
    </source>
</evidence>
<accession>A0A246S4A3</accession>
<name>A0A246S4A3_9GAMM</name>
<evidence type="ECO:0000313" key="3">
    <source>
        <dbReference type="Proteomes" id="UP000197334"/>
    </source>
</evidence>
<dbReference type="Proteomes" id="UP000197334">
    <property type="component" value="Unassembled WGS sequence"/>
</dbReference>
<feature type="transmembrane region" description="Helical" evidence="1">
    <location>
        <begin position="12"/>
        <end position="31"/>
    </location>
</feature>
<evidence type="ECO:0000256" key="1">
    <source>
        <dbReference type="SAM" id="Phobius"/>
    </source>
</evidence>
<sequence>MASKWRNTAGTLKFMQIPVAAYLPVLILLYFPSKAMLAFTAMVIVFFGILNAKGLTLKVLVAKAMHRVRGRTGHARPWWYRRRMQNDE</sequence>
<organism evidence="2 3">
    <name type="scientific">Halomonas campaniensis</name>
    <dbReference type="NCBI Taxonomy" id="213554"/>
    <lineage>
        <taxon>Bacteria</taxon>
        <taxon>Pseudomonadati</taxon>
        <taxon>Pseudomonadota</taxon>
        <taxon>Gammaproteobacteria</taxon>
        <taxon>Oceanospirillales</taxon>
        <taxon>Halomonadaceae</taxon>
        <taxon>Halomonas</taxon>
    </lineage>
</organism>